<dbReference type="Pfam" id="PF11017">
    <property type="entry name" value="DUF2855"/>
    <property type="match status" value="1"/>
</dbReference>
<name>A0A2S9YNJ0_9BACT</name>
<comment type="caution">
    <text evidence="1">The sequence shown here is derived from an EMBL/GenBank/DDBJ whole genome shotgun (WGS) entry which is preliminary data.</text>
</comment>
<gene>
    <name evidence="1" type="ORF">ENSA7_35320</name>
</gene>
<sequence>MADNTFAVDRRDIRRVRPYNDHSATADLAEGQARLKVGPVALTANNVTYAQLGDALNYFDFFPSTEPSQGRLPAWGFGDVVESKAAGVNVGERVYGYFPISSHLILEPVGVGADGFTDGAAHRTGRAPFYNRYSRVDHDSLYAQAHEAQLALLRPLFTTAFLIDDHIASESRFGATQIVLASASSKTAYATAFCLAKRGDARVIGLTSERNRAFVEGLGCYDVVVTYAAAETLPDGPTMLVDMAGDAAVRSVVHHRYGDALKQSLLVGATHWDAAGSEQELPGVKPTWFFAPAIAQDRVKQWGPAGFAERIGRAWASFMEPVCAPESAWLRVVAHQGLDAALEVYRGLLDGEIVPNEGHVVRV</sequence>
<evidence type="ECO:0000313" key="2">
    <source>
        <dbReference type="Proteomes" id="UP000238823"/>
    </source>
</evidence>
<proteinExistence type="predicted"/>
<accession>A0A2S9YNJ0</accession>
<evidence type="ECO:0008006" key="3">
    <source>
        <dbReference type="Google" id="ProtNLM"/>
    </source>
</evidence>
<dbReference type="InterPro" id="IPR021276">
    <property type="entry name" value="DUF2855"/>
</dbReference>
<dbReference type="Proteomes" id="UP000238823">
    <property type="component" value="Unassembled WGS sequence"/>
</dbReference>
<dbReference type="Gene3D" id="3.90.180.10">
    <property type="entry name" value="Medium-chain alcohol dehydrogenases, catalytic domain"/>
    <property type="match status" value="1"/>
</dbReference>
<dbReference type="RefSeq" id="WP_106090509.1">
    <property type="nucleotide sequence ID" value="NZ_PVNL01000069.1"/>
</dbReference>
<organism evidence="1 2">
    <name type="scientific">Enhygromyxa salina</name>
    <dbReference type="NCBI Taxonomy" id="215803"/>
    <lineage>
        <taxon>Bacteria</taxon>
        <taxon>Pseudomonadati</taxon>
        <taxon>Myxococcota</taxon>
        <taxon>Polyangia</taxon>
        <taxon>Nannocystales</taxon>
        <taxon>Nannocystaceae</taxon>
        <taxon>Enhygromyxa</taxon>
    </lineage>
</organism>
<dbReference type="AlphaFoldDB" id="A0A2S9YNJ0"/>
<evidence type="ECO:0000313" key="1">
    <source>
        <dbReference type="EMBL" id="PRQ06656.1"/>
    </source>
</evidence>
<dbReference type="Gene3D" id="3.40.50.720">
    <property type="entry name" value="NAD(P)-binding Rossmann-like Domain"/>
    <property type="match status" value="1"/>
</dbReference>
<reference evidence="1 2" key="1">
    <citation type="submission" date="2018-03" db="EMBL/GenBank/DDBJ databases">
        <title>Draft Genome Sequences of the Obligatory Marine Myxobacteria Enhygromyxa salina SWB007.</title>
        <authorList>
            <person name="Poehlein A."/>
            <person name="Moghaddam J.A."/>
            <person name="Harms H."/>
            <person name="Alanjari M."/>
            <person name="Koenig G.M."/>
            <person name="Daniel R."/>
            <person name="Schaeberle T.F."/>
        </authorList>
    </citation>
    <scope>NUCLEOTIDE SEQUENCE [LARGE SCALE GENOMIC DNA]</scope>
    <source>
        <strain evidence="1 2">SWB007</strain>
    </source>
</reference>
<dbReference type="EMBL" id="PVNL01000069">
    <property type="protein sequence ID" value="PRQ06656.1"/>
    <property type="molecule type" value="Genomic_DNA"/>
</dbReference>
<dbReference type="OrthoDB" id="8953110at2"/>
<protein>
    <recommendedName>
        <fullName evidence="3">DUF2855 domain-containing protein</fullName>
    </recommendedName>
</protein>